<feature type="domain" description="Calcineurin-like phosphoesterase" evidence="3">
    <location>
        <begin position="20"/>
        <end position="185"/>
    </location>
</feature>
<evidence type="ECO:0000259" key="3">
    <source>
        <dbReference type="Pfam" id="PF00149"/>
    </source>
</evidence>
<dbReference type="AlphaFoldDB" id="A0A9D2MVH6"/>
<dbReference type="Gene3D" id="3.60.21.10">
    <property type="match status" value="1"/>
</dbReference>
<keyword evidence="2" id="KW-0378">Hydrolase</keyword>
<evidence type="ECO:0000313" key="5">
    <source>
        <dbReference type="Proteomes" id="UP000826793"/>
    </source>
</evidence>
<keyword evidence="1" id="KW-0479">Metal-binding</keyword>
<dbReference type="GO" id="GO:0016020">
    <property type="term" value="C:membrane"/>
    <property type="evidence" value="ECO:0007669"/>
    <property type="project" value="GOC"/>
</dbReference>
<name>A0A9D2MVH6_9FIRM</name>
<dbReference type="CDD" id="cd07385">
    <property type="entry name" value="MPP_YkuE_C"/>
    <property type="match status" value="1"/>
</dbReference>
<protein>
    <submittedName>
        <fullName evidence="4">Metallophosphoesterase</fullName>
    </submittedName>
</protein>
<sequence length="249" mass="26906">MVTELTVTSARLPHAFEGFRMAQVSDLHNGTFGEDNRRLIEELAGTEPDCVVLTGDLVDSRHTDMEVALSFGRQAAALAPTYYVTGNHEARIDEIEQLKTGLEEAGVVVLENESVLLERAGAAIALAGVGDPSFYGGTAEDLQRELERLPLEENVYTVLLSHRPEYFALYGEQGIDLVLTGHAHGGQFRVPGLGGLWAPGQGLFPPYDAGLYERDGTAMVVSRGVGNSLFPFRVNNRPEIVVVTLGGEP</sequence>
<dbReference type="PANTHER" id="PTHR31302:SF31">
    <property type="entry name" value="PHOSPHODIESTERASE YAEI"/>
    <property type="match status" value="1"/>
</dbReference>
<organism evidence="4 5">
    <name type="scientific">Candidatus Acutalibacter pullicola</name>
    <dbReference type="NCBI Taxonomy" id="2838417"/>
    <lineage>
        <taxon>Bacteria</taxon>
        <taxon>Bacillati</taxon>
        <taxon>Bacillota</taxon>
        <taxon>Clostridia</taxon>
        <taxon>Eubacteriales</taxon>
        <taxon>Acutalibacteraceae</taxon>
        <taxon>Acutalibacter</taxon>
    </lineage>
</organism>
<accession>A0A9D2MVH6</accession>
<reference evidence="4" key="1">
    <citation type="journal article" date="2021" name="PeerJ">
        <title>Extensive microbial diversity within the chicken gut microbiome revealed by metagenomics and culture.</title>
        <authorList>
            <person name="Gilroy R."/>
            <person name="Ravi A."/>
            <person name="Getino M."/>
            <person name="Pursley I."/>
            <person name="Horton D.L."/>
            <person name="Alikhan N.F."/>
            <person name="Baker D."/>
            <person name="Gharbi K."/>
            <person name="Hall N."/>
            <person name="Watson M."/>
            <person name="Adriaenssens E.M."/>
            <person name="Foster-Nyarko E."/>
            <person name="Jarju S."/>
            <person name="Secka A."/>
            <person name="Antonio M."/>
            <person name="Oren A."/>
            <person name="Chaudhuri R.R."/>
            <person name="La Ragione R."/>
            <person name="Hildebrand F."/>
            <person name="Pallen M.J."/>
        </authorList>
    </citation>
    <scope>NUCLEOTIDE SEQUENCE</scope>
    <source>
        <strain evidence="4">CHK185-1770</strain>
    </source>
</reference>
<dbReference type="InterPro" id="IPR004843">
    <property type="entry name" value="Calcineurin-like_PHP"/>
</dbReference>
<comment type="caution">
    <text evidence="4">The sequence shown here is derived from an EMBL/GenBank/DDBJ whole genome shotgun (WGS) entry which is preliminary data.</text>
</comment>
<dbReference type="InterPro" id="IPR029052">
    <property type="entry name" value="Metallo-depent_PP-like"/>
</dbReference>
<dbReference type="GO" id="GO:0009245">
    <property type="term" value="P:lipid A biosynthetic process"/>
    <property type="evidence" value="ECO:0007669"/>
    <property type="project" value="TreeGrafter"/>
</dbReference>
<gene>
    <name evidence="4" type="ORF">H9710_07355</name>
</gene>
<evidence type="ECO:0000256" key="2">
    <source>
        <dbReference type="ARBA" id="ARBA00022801"/>
    </source>
</evidence>
<dbReference type="GO" id="GO:0046872">
    <property type="term" value="F:metal ion binding"/>
    <property type="evidence" value="ECO:0007669"/>
    <property type="project" value="UniProtKB-KW"/>
</dbReference>
<dbReference type="GO" id="GO:0008758">
    <property type="term" value="F:UDP-2,3-diacylglucosamine hydrolase activity"/>
    <property type="evidence" value="ECO:0007669"/>
    <property type="project" value="TreeGrafter"/>
</dbReference>
<evidence type="ECO:0000313" key="4">
    <source>
        <dbReference type="EMBL" id="HJB98378.1"/>
    </source>
</evidence>
<dbReference type="PANTHER" id="PTHR31302">
    <property type="entry name" value="TRANSMEMBRANE PROTEIN WITH METALLOPHOSPHOESTERASE DOMAIN-RELATED"/>
    <property type="match status" value="1"/>
</dbReference>
<dbReference type="InterPro" id="IPR051158">
    <property type="entry name" value="Metallophosphoesterase_sf"/>
</dbReference>
<evidence type="ECO:0000256" key="1">
    <source>
        <dbReference type="ARBA" id="ARBA00022723"/>
    </source>
</evidence>
<dbReference type="Pfam" id="PF00149">
    <property type="entry name" value="Metallophos"/>
    <property type="match status" value="1"/>
</dbReference>
<dbReference type="EMBL" id="DWXG01000055">
    <property type="protein sequence ID" value="HJB98378.1"/>
    <property type="molecule type" value="Genomic_DNA"/>
</dbReference>
<dbReference type="SUPFAM" id="SSF56300">
    <property type="entry name" value="Metallo-dependent phosphatases"/>
    <property type="match status" value="1"/>
</dbReference>
<reference evidence="4" key="2">
    <citation type="submission" date="2021-04" db="EMBL/GenBank/DDBJ databases">
        <authorList>
            <person name="Gilroy R."/>
        </authorList>
    </citation>
    <scope>NUCLEOTIDE SEQUENCE</scope>
    <source>
        <strain evidence="4">CHK185-1770</strain>
    </source>
</reference>
<dbReference type="Proteomes" id="UP000826793">
    <property type="component" value="Unassembled WGS sequence"/>
</dbReference>
<proteinExistence type="predicted"/>